<evidence type="ECO:0000313" key="1">
    <source>
        <dbReference type="EMBL" id="KAI3684631.1"/>
    </source>
</evidence>
<gene>
    <name evidence="1" type="ORF">L6452_33855</name>
</gene>
<sequence length="171" mass="19346">MLPSKFHLLLLQTGINRCSDHLLQASASPSSHVFVSLCFSISPCGFRFLCGLFFLAYRFSPWFMISPYGSFASLKLQPIAIMFISPFDARCFTELPSKEEDFEEHEILLLHFPDLQHPLLLHPHDPKSGGSSEVIVEMRPNSNCSTGNPYLDPKPPFVADSLDDDKMKRVR</sequence>
<proteinExistence type="predicted"/>
<reference evidence="1 2" key="2">
    <citation type="journal article" date="2022" name="Mol. Ecol. Resour.">
        <title>The genomes of chicory, endive, great burdock and yacon provide insights into Asteraceae paleo-polyploidization history and plant inulin production.</title>
        <authorList>
            <person name="Fan W."/>
            <person name="Wang S."/>
            <person name="Wang H."/>
            <person name="Wang A."/>
            <person name="Jiang F."/>
            <person name="Liu H."/>
            <person name="Zhao H."/>
            <person name="Xu D."/>
            <person name="Zhang Y."/>
        </authorList>
    </citation>
    <scope>NUCLEOTIDE SEQUENCE [LARGE SCALE GENOMIC DNA]</scope>
    <source>
        <strain evidence="2">cv. Niubang</strain>
    </source>
</reference>
<dbReference type="Proteomes" id="UP001055879">
    <property type="component" value="Linkage Group LG12"/>
</dbReference>
<comment type="caution">
    <text evidence="1">The sequence shown here is derived from an EMBL/GenBank/DDBJ whole genome shotgun (WGS) entry which is preliminary data.</text>
</comment>
<protein>
    <submittedName>
        <fullName evidence="1">Uncharacterized protein</fullName>
    </submittedName>
</protein>
<keyword evidence="2" id="KW-1185">Reference proteome</keyword>
<accession>A0ACB8YH92</accession>
<organism evidence="1 2">
    <name type="scientific">Arctium lappa</name>
    <name type="common">Greater burdock</name>
    <name type="synonym">Lappa major</name>
    <dbReference type="NCBI Taxonomy" id="4217"/>
    <lineage>
        <taxon>Eukaryota</taxon>
        <taxon>Viridiplantae</taxon>
        <taxon>Streptophyta</taxon>
        <taxon>Embryophyta</taxon>
        <taxon>Tracheophyta</taxon>
        <taxon>Spermatophyta</taxon>
        <taxon>Magnoliopsida</taxon>
        <taxon>eudicotyledons</taxon>
        <taxon>Gunneridae</taxon>
        <taxon>Pentapetalae</taxon>
        <taxon>asterids</taxon>
        <taxon>campanulids</taxon>
        <taxon>Asterales</taxon>
        <taxon>Asteraceae</taxon>
        <taxon>Carduoideae</taxon>
        <taxon>Cardueae</taxon>
        <taxon>Arctiinae</taxon>
        <taxon>Arctium</taxon>
    </lineage>
</organism>
<reference evidence="2" key="1">
    <citation type="journal article" date="2022" name="Mol. Ecol. Resour.">
        <title>The genomes of chicory, endive, great burdock and yacon provide insights into Asteraceae palaeo-polyploidization history and plant inulin production.</title>
        <authorList>
            <person name="Fan W."/>
            <person name="Wang S."/>
            <person name="Wang H."/>
            <person name="Wang A."/>
            <person name="Jiang F."/>
            <person name="Liu H."/>
            <person name="Zhao H."/>
            <person name="Xu D."/>
            <person name="Zhang Y."/>
        </authorList>
    </citation>
    <scope>NUCLEOTIDE SEQUENCE [LARGE SCALE GENOMIC DNA]</scope>
    <source>
        <strain evidence="2">cv. Niubang</strain>
    </source>
</reference>
<dbReference type="EMBL" id="CM042058">
    <property type="protein sequence ID" value="KAI3684631.1"/>
    <property type="molecule type" value="Genomic_DNA"/>
</dbReference>
<evidence type="ECO:0000313" key="2">
    <source>
        <dbReference type="Proteomes" id="UP001055879"/>
    </source>
</evidence>
<name>A0ACB8YH92_ARCLA</name>